<dbReference type="InterPro" id="IPR035985">
    <property type="entry name" value="Ubiquitin-activating_enz"/>
</dbReference>
<dbReference type="Pfam" id="PF16420">
    <property type="entry name" value="ATG7_N"/>
    <property type="match status" value="1"/>
</dbReference>
<dbReference type="GO" id="GO:0006995">
    <property type="term" value="P:cellular response to nitrogen starvation"/>
    <property type="evidence" value="ECO:0007669"/>
    <property type="project" value="TreeGrafter"/>
</dbReference>
<dbReference type="InterPro" id="IPR042523">
    <property type="entry name" value="Atg7_N_2"/>
</dbReference>
<dbReference type="PANTHER" id="PTHR10953">
    <property type="entry name" value="UBIQUITIN-ACTIVATING ENZYME E1"/>
    <property type="match status" value="1"/>
</dbReference>
<dbReference type="InterPro" id="IPR032197">
    <property type="entry name" value="Atg7_N"/>
</dbReference>
<dbReference type="SUPFAM" id="SSF69572">
    <property type="entry name" value="Activating enzymes of the ubiquitin-like proteins"/>
    <property type="match status" value="1"/>
</dbReference>
<protein>
    <recommendedName>
        <fullName evidence="5">Autophagy-related protein 7</fullName>
    </recommendedName>
</protein>
<dbReference type="Gene3D" id="3.40.140.70">
    <property type="entry name" value="Ubiquitin-like modifier-activating enzyme ATG7 N-terminal domain"/>
    <property type="match status" value="1"/>
</dbReference>
<feature type="domain" description="Ubiquitin-like modifier-activating enzyme Atg7 N-terminal" evidence="2">
    <location>
        <begin position="13"/>
        <end position="327"/>
    </location>
</feature>
<dbReference type="InterPro" id="IPR042522">
    <property type="entry name" value="Atg7_N_1"/>
</dbReference>
<dbReference type="GO" id="GO:0019779">
    <property type="term" value="F:Atg8 activating enzyme activity"/>
    <property type="evidence" value="ECO:0007669"/>
    <property type="project" value="TreeGrafter"/>
</dbReference>
<proteinExistence type="predicted"/>
<dbReference type="AlphaFoldDB" id="A0A813E479"/>
<dbReference type="OrthoDB" id="338614at2759"/>
<comment type="caution">
    <text evidence="3">The sequence shown here is derived from an EMBL/GenBank/DDBJ whole genome shotgun (WGS) entry which is preliminary data.</text>
</comment>
<reference evidence="3" key="1">
    <citation type="submission" date="2021-02" db="EMBL/GenBank/DDBJ databases">
        <authorList>
            <person name="Dougan E. K."/>
            <person name="Rhodes N."/>
            <person name="Thang M."/>
            <person name="Chan C."/>
        </authorList>
    </citation>
    <scope>NUCLEOTIDE SEQUENCE</scope>
</reference>
<name>A0A813E479_POLGL</name>
<dbReference type="GO" id="GO:0032446">
    <property type="term" value="P:protein modification by small protein conjugation"/>
    <property type="evidence" value="ECO:0007669"/>
    <property type="project" value="TreeGrafter"/>
</dbReference>
<keyword evidence="4" id="KW-1185">Reference proteome</keyword>
<evidence type="ECO:0008006" key="5">
    <source>
        <dbReference type="Google" id="ProtNLM"/>
    </source>
</evidence>
<accession>A0A813E479</accession>
<feature type="domain" description="THIF-type NAD/FAD binding fold" evidence="1">
    <location>
        <begin position="352"/>
        <end position="500"/>
    </location>
</feature>
<organism evidence="3 4">
    <name type="scientific">Polarella glacialis</name>
    <name type="common">Dinoflagellate</name>
    <dbReference type="NCBI Taxonomy" id="89957"/>
    <lineage>
        <taxon>Eukaryota</taxon>
        <taxon>Sar</taxon>
        <taxon>Alveolata</taxon>
        <taxon>Dinophyceae</taxon>
        <taxon>Suessiales</taxon>
        <taxon>Suessiaceae</taxon>
        <taxon>Polarella</taxon>
    </lineage>
</organism>
<evidence type="ECO:0000259" key="1">
    <source>
        <dbReference type="Pfam" id="PF00899"/>
    </source>
</evidence>
<evidence type="ECO:0000313" key="3">
    <source>
        <dbReference type="EMBL" id="CAE8595826.1"/>
    </source>
</evidence>
<dbReference type="GO" id="GO:0000422">
    <property type="term" value="P:autophagy of mitochondrion"/>
    <property type="evidence" value="ECO:0007669"/>
    <property type="project" value="TreeGrafter"/>
</dbReference>
<dbReference type="PANTHER" id="PTHR10953:SF3">
    <property type="entry name" value="UBIQUITIN-LIKE MODIFIER-ACTIVATING ENZYME ATG7"/>
    <property type="match status" value="1"/>
</dbReference>
<dbReference type="GO" id="GO:0000045">
    <property type="term" value="P:autophagosome assembly"/>
    <property type="evidence" value="ECO:0007669"/>
    <property type="project" value="TreeGrafter"/>
</dbReference>
<evidence type="ECO:0000259" key="2">
    <source>
        <dbReference type="Pfam" id="PF16420"/>
    </source>
</evidence>
<dbReference type="OMA" id="RQIWDAI"/>
<dbReference type="Pfam" id="PF00899">
    <property type="entry name" value="ThiF"/>
    <property type="match status" value="1"/>
</dbReference>
<dbReference type="Gene3D" id="3.40.140.100">
    <property type="entry name" value="Ubiquitin-like modifier-activating enzyme ATG7 C-terminal domain"/>
    <property type="match status" value="1"/>
</dbReference>
<dbReference type="GO" id="GO:0019778">
    <property type="term" value="F:Atg12 activating enzyme activity"/>
    <property type="evidence" value="ECO:0007669"/>
    <property type="project" value="TreeGrafter"/>
</dbReference>
<dbReference type="EMBL" id="CAJNNV010008148">
    <property type="protein sequence ID" value="CAE8595826.1"/>
    <property type="molecule type" value="Genomic_DNA"/>
</dbReference>
<dbReference type="Proteomes" id="UP000654075">
    <property type="component" value="Unassembled WGS sequence"/>
</dbReference>
<dbReference type="InterPro" id="IPR045886">
    <property type="entry name" value="ThiF/MoeB/HesA"/>
</dbReference>
<dbReference type="Gene3D" id="3.40.50.720">
    <property type="entry name" value="NAD(P)-binding Rossmann-like Domain"/>
    <property type="match status" value="1"/>
</dbReference>
<gene>
    <name evidence="3" type="ORF">PGLA1383_LOCUS14320</name>
</gene>
<evidence type="ECO:0000313" key="4">
    <source>
        <dbReference type="Proteomes" id="UP000654075"/>
    </source>
</evidence>
<dbReference type="GO" id="GO:0034727">
    <property type="term" value="P:piecemeal microautophagy of the nucleus"/>
    <property type="evidence" value="ECO:0007669"/>
    <property type="project" value="TreeGrafter"/>
</dbReference>
<dbReference type="InterPro" id="IPR000594">
    <property type="entry name" value="ThiF_NAD_FAD-bd"/>
</dbReference>
<feature type="non-terminal residue" evidence="3">
    <location>
        <position position="552"/>
    </location>
</feature>
<dbReference type="GO" id="GO:0000407">
    <property type="term" value="C:phagophore assembly site"/>
    <property type="evidence" value="ECO:0007669"/>
    <property type="project" value="TreeGrafter"/>
</dbReference>
<sequence>MAAVSEVAPRSRLSFTPLLPAPDVGFWQELTRRKLEILRLDSSAIPFVGYCEAPPAAGAPAKCFLLRESLQELPSLPGDAAHLIGELKNFNTAEEFRAFLSGAERAARITEAVQKLRKDIESGEALRKPALLRPLLLVSFADLKKYHFAYTVAFPVLVPPGGGWEQYASPCGAEAAGLGRAELSKLARALREDPQLAGAGACLLLRGESDAWSVRPLADLANHDAEDEDKRIVAFVDPSTAEDVPGWPLRNLLLALGRHRPGRHRILAFRDPQLAGAGGGGYGAPATAAAAVRSRVFFVEATAAVASTALTDPAPAECQLAGWSKIQNFDLTAFLDSKRVAADAVDLNIKLMKWRLLPELEPERMKELRVLILGSGTLGCGVARALMGWGVRRMTFVDSGKVSFSNPVRQSLFTHRDAAEGRSKAVAARDAVLAVMPDAEVEAIELDIPMPGHPHQSPEGLRAAIEKLKGLVSAHDVVCMLTDSRESRWLPSLLVSAAQTATPEAGQHKPPLGLTVALVFDSFLVSRDISGITCCVLLLQRRDGACRLAGFQ</sequence>